<proteinExistence type="predicted"/>
<feature type="compositionally biased region" description="Polar residues" evidence="1">
    <location>
        <begin position="28"/>
        <end position="37"/>
    </location>
</feature>
<name>A0ABR2BME5_9ROSI</name>
<reference evidence="2 3" key="1">
    <citation type="journal article" date="2024" name="G3 (Bethesda)">
        <title>Genome assembly of Hibiscus sabdariffa L. provides insights into metabolisms of medicinal natural products.</title>
        <authorList>
            <person name="Kim T."/>
        </authorList>
    </citation>
    <scope>NUCLEOTIDE SEQUENCE [LARGE SCALE GENOMIC DNA]</scope>
    <source>
        <strain evidence="2">TK-2024</strain>
        <tissue evidence="2">Old leaves</tissue>
    </source>
</reference>
<feature type="region of interest" description="Disordered" evidence="1">
    <location>
        <begin position="1"/>
        <end position="73"/>
    </location>
</feature>
<organism evidence="2 3">
    <name type="scientific">Hibiscus sabdariffa</name>
    <name type="common">roselle</name>
    <dbReference type="NCBI Taxonomy" id="183260"/>
    <lineage>
        <taxon>Eukaryota</taxon>
        <taxon>Viridiplantae</taxon>
        <taxon>Streptophyta</taxon>
        <taxon>Embryophyta</taxon>
        <taxon>Tracheophyta</taxon>
        <taxon>Spermatophyta</taxon>
        <taxon>Magnoliopsida</taxon>
        <taxon>eudicotyledons</taxon>
        <taxon>Gunneridae</taxon>
        <taxon>Pentapetalae</taxon>
        <taxon>rosids</taxon>
        <taxon>malvids</taxon>
        <taxon>Malvales</taxon>
        <taxon>Malvaceae</taxon>
        <taxon>Malvoideae</taxon>
        <taxon>Hibiscus</taxon>
    </lineage>
</organism>
<evidence type="ECO:0000256" key="1">
    <source>
        <dbReference type="SAM" id="MobiDB-lite"/>
    </source>
</evidence>
<protein>
    <submittedName>
        <fullName evidence="2">Uncharacterized protein</fullName>
    </submittedName>
</protein>
<feature type="compositionally biased region" description="Polar residues" evidence="1">
    <location>
        <begin position="1"/>
        <end position="20"/>
    </location>
</feature>
<accession>A0ABR2BME5</accession>
<dbReference type="EMBL" id="JBBPBM010000106">
    <property type="protein sequence ID" value="KAK8507697.1"/>
    <property type="molecule type" value="Genomic_DNA"/>
</dbReference>
<keyword evidence="3" id="KW-1185">Reference proteome</keyword>
<evidence type="ECO:0000313" key="2">
    <source>
        <dbReference type="EMBL" id="KAK8507697.1"/>
    </source>
</evidence>
<evidence type="ECO:0000313" key="3">
    <source>
        <dbReference type="Proteomes" id="UP001472677"/>
    </source>
</evidence>
<feature type="compositionally biased region" description="Basic and acidic residues" evidence="1">
    <location>
        <begin position="38"/>
        <end position="48"/>
    </location>
</feature>
<feature type="compositionally biased region" description="Basic and acidic residues" evidence="1">
    <location>
        <begin position="55"/>
        <end position="73"/>
    </location>
</feature>
<sequence>MSNPPHLQPLTSPPFSTSGGRSPDGVTGVSSVMVSNNEQHDVSMDEHLSGTGQSEYRKNVGDPDNADIRNKES</sequence>
<comment type="caution">
    <text evidence="2">The sequence shown here is derived from an EMBL/GenBank/DDBJ whole genome shotgun (WGS) entry which is preliminary data.</text>
</comment>
<dbReference type="Proteomes" id="UP001472677">
    <property type="component" value="Unassembled WGS sequence"/>
</dbReference>
<gene>
    <name evidence="2" type="ORF">V6N12_067030</name>
</gene>